<accession>A0A286DGR4</accession>
<feature type="transmembrane region" description="Helical" evidence="1">
    <location>
        <begin position="60"/>
        <end position="90"/>
    </location>
</feature>
<dbReference type="EMBL" id="OCND01000017">
    <property type="protein sequence ID" value="SOD57790.1"/>
    <property type="molecule type" value="Genomic_DNA"/>
</dbReference>
<keyword evidence="1" id="KW-1133">Transmembrane helix</keyword>
<feature type="transmembrane region" description="Helical" evidence="1">
    <location>
        <begin position="102"/>
        <end position="121"/>
    </location>
</feature>
<keyword evidence="1" id="KW-0812">Transmembrane</keyword>
<keyword evidence="3" id="KW-1185">Reference proteome</keyword>
<reference evidence="2 3" key="1">
    <citation type="submission" date="2017-09" db="EMBL/GenBank/DDBJ databases">
        <authorList>
            <person name="Ehlers B."/>
            <person name="Leendertz F.H."/>
        </authorList>
    </citation>
    <scope>NUCLEOTIDE SEQUENCE [LARGE SCALE GENOMIC DNA]</scope>
    <source>
        <strain evidence="2 3">CGMCC 1.10978</strain>
    </source>
</reference>
<evidence type="ECO:0000256" key="1">
    <source>
        <dbReference type="SAM" id="Phobius"/>
    </source>
</evidence>
<evidence type="ECO:0008006" key="4">
    <source>
        <dbReference type="Google" id="ProtNLM"/>
    </source>
</evidence>
<sequence>MNAVASCAVPNRHPLRHVVLGGITAGTLDLIYICSLYAFKGVGPIRIFQSIAAGWLGREAAVAGGMATALLGLISHFGITLAMAYAYYAASRRWTLLVERPLRYGALYGLLLYAVMTYVVVPLSAAGGPQPPAWQWINLAHIAAHMVLVGIVCALAARRALRGKRGRG</sequence>
<dbReference type="RefSeq" id="WP_097123716.1">
    <property type="nucleotide sequence ID" value="NZ_OCND01000017.1"/>
</dbReference>
<name>A0A286DGR4_9GAMM</name>
<dbReference type="OrthoDB" id="118190at2"/>
<feature type="transmembrane region" description="Helical" evidence="1">
    <location>
        <begin position="133"/>
        <end position="157"/>
    </location>
</feature>
<organism evidence="2 3">
    <name type="scientific">Pseudoxanthomonas wuyuanensis</name>
    <dbReference type="NCBI Taxonomy" id="1073196"/>
    <lineage>
        <taxon>Bacteria</taxon>
        <taxon>Pseudomonadati</taxon>
        <taxon>Pseudomonadota</taxon>
        <taxon>Gammaproteobacteria</taxon>
        <taxon>Lysobacterales</taxon>
        <taxon>Lysobacteraceae</taxon>
        <taxon>Pseudoxanthomonas</taxon>
    </lineage>
</organism>
<gene>
    <name evidence="2" type="ORF">SAMN06296416_11716</name>
</gene>
<protein>
    <recommendedName>
        <fullName evidence="4">DUF1440 domain-containing protein</fullName>
    </recommendedName>
</protein>
<feature type="transmembrane region" description="Helical" evidence="1">
    <location>
        <begin position="18"/>
        <end position="40"/>
    </location>
</feature>
<evidence type="ECO:0000313" key="3">
    <source>
        <dbReference type="Proteomes" id="UP000219374"/>
    </source>
</evidence>
<evidence type="ECO:0000313" key="2">
    <source>
        <dbReference type="EMBL" id="SOD57790.1"/>
    </source>
</evidence>
<dbReference type="Proteomes" id="UP000219374">
    <property type="component" value="Unassembled WGS sequence"/>
</dbReference>
<dbReference type="AlphaFoldDB" id="A0A286DGR4"/>
<keyword evidence="1" id="KW-0472">Membrane</keyword>
<proteinExistence type="predicted"/>